<accession>E1ZIW1</accession>
<evidence type="ECO:0000313" key="2">
    <source>
        <dbReference type="Proteomes" id="UP000008141"/>
    </source>
</evidence>
<evidence type="ECO:0000313" key="1">
    <source>
        <dbReference type="EMBL" id="EFN54227.1"/>
    </source>
</evidence>
<dbReference type="GeneID" id="17353609"/>
<reference evidence="1 2" key="1">
    <citation type="journal article" date="2010" name="Plant Cell">
        <title>The Chlorella variabilis NC64A genome reveals adaptation to photosymbiosis, coevolution with viruses, and cryptic sex.</title>
        <authorList>
            <person name="Blanc G."/>
            <person name="Duncan G."/>
            <person name="Agarkova I."/>
            <person name="Borodovsky M."/>
            <person name="Gurnon J."/>
            <person name="Kuo A."/>
            <person name="Lindquist E."/>
            <person name="Lucas S."/>
            <person name="Pangilinan J."/>
            <person name="Polle J."/>
            <person name="Salamov A."/>
            <person name="Terry A."/>
            <person name="Yamada T."/>
            <person name="Dunigan D.D."/>
            <person name="Grigoriev I.V."/>
            <person name="Claverie J.M."/>
            <person name="Van Etten J.L."/>
        </authorList>
    </citation>
    <scope>NUCLEOTIDE SEQUENCE [LARGE SCALE GENOMIC DNA]</scope>
    <source>
        <strain evidence="1 2">NC64A</strain>
    </source>
</reference>
<name>E1ZIW1_CHLVA</name>
<organism evidence="2">
    <name type="scientific">Chlorella variabilis</name>
    <name type="common">Green alga</name>
    <dbReference type="NCBI Taxonomy" id="554065"/>
    <lineage>
        <taxon>Eukaryota</taxon>
        <taxon>Viridiplantae</taxon>
        <taxon>Chlorophyta</taxon>
        <taxon>core chlorophytes</taxon>
        <taxon>Trebouxiophyceae</taxon>
        <taxon>Chlorellales</taxon>
        <taxon>Chlorellaceae</taxon>
        <taxon>Chlorella clade</taxon>
        <taxon>Chlorella</taxon>
    </lineage>
</organism>
<dbReference type="InParanoid" id="E1ZIW1"/>
<dbReference type="KEGG" id="cvr:CHLNCDRAFT_135733"/>
<protein>
    <submittedName>
        <fullName evidence="1">Uncharacterized protein</fullName>
    </submittedName>
</protein>
<keyword evidence="2" id="KW-1185">Reference proteome</keyword>
<gene>
    <name evidence="1" type="ORF">CHLNCDRAFT_135733</name>
</gene>
<dbReference type="RefSeq" id="XP_005846329.1">
    <property type="nucleotide sequence ID" value="XM_005846267.1"/>
</dbReference>
<dbReference type="Proteomes" id="UP000008141">
    <property type="component" value="Unassembled WGS sequence"/>
</dbReference>
<dbReference type="AlphaFoldDB" id="E1ZIW1"/>
<sequence length="64" mass="7071">MPPRFPVHAFTKEAPLTTITRSVKEMWPFVLGFSCTGYIFVKIAGSVTGEQQSFWNLGAAARPP</sequence>
<dbReference type="EMBL" id="GL433848">
    <property type="protein sequence ID" value="EFN54227.1"/>
    <property type="molecule type" value="Genomic_DNA"/>
</dbReference>
<proteinExistence type="predicted"/>